<dbReference type="PaxDb" id="4513-MLOC_59779.1"/>
<dbReference type="InterPro" id="IPR011676">
    <property type="entry name" value="DUF1618"/>
</dbReference>
<dbReference type="InParanoid" id="M0XG74"/>
<dbReference type="Proteomes" id="UP000011116">
    <property type="component" value="Chromosome 5H"/>
</dbReference>
<dbReference type="GeneID" id="123452783"/>
<reference evidence="2" key="1">
    <citation type="journal article" date="2012" name="Nature">
        <title>A physical, genetic and functional sequence assembly of the barley genome.</title>
        <authorList>
            <consortium name="The International Barley Genome Sequencing Consortium"/>
            <person name="Mayer K.F."/>
            <person name="Waugh R."/>
            <person name="Brown J.W."/>
            <person name="Schulman A."/>
            <person name="Langridge P."/>
            <person name="Platzer M."/>
            <person name="Fincher G.B."/>
            <person name="Muehlbauer G.J."/>
            <person name="Sato K."/>
            <person name="Close T.J."/>
            <person name="Wise R.P."/>
            <person name="Stein N."/>
        </authorList>
    </citation>
    <scope>NUCLEOTIDE SEQUENCE [LARGE SCALE GENOMIC DNA]</scope>
    <source>
        <strain evidence="2">cv. Morex</strain>
    </source>
</reference>
<proteinExistence type="predicted"/>
<gene>
    <name evidence="1" type="primary">LOC123452783</name>
</gene>
<keyword evidence="2" id="KW-1185">Reference proteome</keyword>
<dbReference type="OrthoDB" id="683831at2759"/>
<dbReference type="OMA" id="CCTDRMR"/>
<dbReference type="AlphaFoldDB" id="M0XG74"/>
<dbReference type="Pfam" id="PF07762">
    <property type="entry name" value="DUF1618"/>
    <property type="match status" value="1"/>
</dbReference>
<dbReference type="PANTHER" id="PTHR33074">
    <property type="entry name" value="EXPRESSED PROTEIN-RELATED"/>
    <property type="match status" value="1"/>
</dbReference>
<dbReference type="Gramene" id="HORVU.MOREX.r2.5HG0432880.1">
    <property type="protein sequence ID" value="HORVU.MOREX.r2.5HG0432880.1"/>
    <property type="gene ID" value="HORVU.MOREX.r2.5HG0432880"/>
</dbReference>
<dbReference type="Gramene" id="HORVU.MOREX.r3.5HG0520680.1">
    <property type="protein sequence ID" value="HORVU.MOREX.r3.5HG0520680.1"/>
    <property type="gene ID" value="HORVU.MOREX.r3.5HG0520680"/>
</dbReference>
<dbReference type="KEGG" id="hvg:123452783"/>
<protein>
    <submittedName>
        <fullName evidence="1">Uncharacterized protein</fullName>
    </submittedName>
</protein>
<evidence type="ECO:0000313" key="1">
    <source>
        <dbReference type="EnsemblPlants" id="HORVU.MOREX.r3.5HG0520680.1"/>
    </source>
</evidence>
<evidence type="ECO:0000313" key="2">
    <source>
        <dbReference type="Proteomes" id="UP000011116"/>
    </source>
</evidence>
<dbReference type="eggNOG" id="ENOG502R46Y">
    <property type="taxonomic scope" value="Eukaryota"/>
</dbReference>
<organism evidence="1 2">
    <name type="scientific">Hordeum vulgare subsp. vulgare</name>
    <name type="common">Domesticated barley</name>
    <dbReference type="NCBI Taxonomy" id="112509"/>
    <lineage>
        <taxon>Eukaryota</taxon>
        <taxon>Viridiplantae</taxon>
        <taxon>Streptophyta</taxon>
        <taxon>Embryophyta</taxon>
        <taxon>Tracheophyta</taxon>
        <taxon>Spermatophyta</taxon>
        <taxon>Magnoliopsida</taxon>
        <taxon>Liliopsida</taxon>
        <taxon>Poales</taxon>
        <taxon>Poaceae</taxon>
        <taxon>BOP clade</taxon>
        <taxon>Pooideae</taxon>
        <taxon>Triticodae</taxon>
        <taxon>Triticeae</taxon>
        <taxon>Hordeinae</taxon>
        <taxon>Hordeum</taxon>
    </lineage>
</organism>
<dbReference type="RefSeq" id="XP_044985430.1">
    <property type="nucleotide sequence ID" value="XM_045129495.1"/>
</dbReference>
<name>M0XG74_HORVV</name>
<dbReference type="PANTHER" id="PTHR33074:SF87">
    <property type="entry name" value="DUF1618 DOMAIN-CONTAINING PROTEIN"/>
    <property type="match status" value="1"/>
</dbReference>
<accession>M0XG74</accession>
<reference evidence="1" key="3">
    <citation type="submission" date="2022-01" db="UniProtKB">
        <authorList>
            <consortium name="EnsemblPlants"/>
        </authorList>
    </citation>
    <scope>IDENTIFICATION</scope>
    <source>
        <strain evidence="1">subsp. vulgare</strain>
    </source>
</reference>
<sequence length="498" mass="56529">MATGVARQSAEETAMATEVAPETEEKTVVFPDWVMLDRLGRTYIHADLDAAREAANKKKTAVEIVTATGHRCCLSFALSDRPEGISYLDLHWPPESSAKPARIPYSLPAYPYVRATDEDLVLFDIDIDINSPSDLFVYTAGPSPSVQRLPLYTGPSERPGCMRSNSTAGILRLADDHYIVSDLNVVWPNTEEGSDNYSMFAELCVFDSKTEKWAHFLQPQQEILWSTDAVLAFDRQFICWVDYLMGVLLCDFSNLGSPVLQIVHFPGKADYSEQVEVSRCLASRFRTVAVHQGMLLFVHIENDYDGSCQRIETSRGQQQQPPPQKITIWTLNLRENLRDGNSKSGWKIHRQINLHCLWAQLDYQDLGIGQRLPEFPVFCAKDPDALCCLLRDERKPSGQPWMIMIDMNHAYLRSCTEYINERPYGPYCTNAEAVKAHKNFFSNIPLLPTVFSKYLVRPTGIPRDNNKVTTPLEIISLQCEDEDLESGDWDRDILDFEI</sequence>
<dbReference type="FunCoup" id="M0XG74">
    <property type="interactions" value="122"/>
</dbReference>
<dbReference type="EnsemblPlants" id="HORVU.MOREX.r3.5HG0520680.1">
    <property type="protein sequence ID" value="HORVU.MOREX.r3.5HG0520680.1"/>
    <property type="gene ID" value="HORVU.MOREX.r3.5HG0520680"/>
</dbReference>
<reference evidence="1" key="2">
    <citation type="submission" date="2020-10" db="EMBL/GenBank/DDBJ databases">
        <authorList>
            <person name="Scholz U."/>
            <person name="Mascher M."/>
            <person name="Fiebig A."/>
        </authorList>
    </citation>
    <scope>NUCLEOTIDE SEQUENCE [LARGE SCALE GENOMIC DNA]</scope>
    <source>
        <strain evidence="1">cv. Morex</strain>
    </source>
</reference>